<gene>
    <name evidence="2" type="ORF">ACFSUF_00855</name>
</gene>
<reference evidence="3" key="1">
    <citation type="journal article" date="2019" name="Int. J. Syst. Evol. Microbiol.">
        <title>The Global Catalogue of Microorganisms (GCM) 10K type strain sequencing project: providing services to taxonomists for standard genome sequencing and annotation.</title>
        <authorList>
            <consortium name="The Broad Institute Genomics Platform"/>
            <consortium name="The Broad Institute Genome Sequencing Center for Infectious Disease"/>
            <person name="Wu L."/>
            <person name="Ma J."/>
        </authorList>
    </citation>
    <scope>NUCLEOTIDE SEQUENCE [LARGE SCALE GENOMIC DNA]</scope>
    <source>
        <strain evidence="3">KCTC 3950</strain>
    </source>
</reference>
<dbReference type="CDD" id="cd06529">
    <property type="entry name" value="S24_LexA-like"/>
    <property type="match status" value="1"/>
</dbReference>
<evidence type="ECO:0000313" key="3">
    <source>
        <dbReference type="Proteomes" id="UP001597541"/>
    </source>
</evidence>
<evidence type="ECO:0000313" key="2">
    <source>
        <dbReference type="EMBL" id="MFD2610966.1"/>
    </source>
</evidence>
<dbReference type="InterPro" id="IPR039418">
    <property type="entry name" value="LexA-like"/>
</dbReference>
<dbReference type="Proteomes" id="UP001597541">
    <property type="component" value="Unassembled WGS sequence"/>
</dbReference>
<evidence type="ECO:0000259" key="1">
    <source>
        <dbReference type="Pfam" id="PF00717"/>
    </source>
</evidence>
<dbReference type="Pfam" id="PF00717">
    <property type="entry name" value="Peptidase_S24"/>
    <property type="match status" value="1"/>
</dbReference>
<sequence>MLAYHQNQLADYLRIAKGTRSLNAFAQEAGVSGSYLSRLMRGLVASPPEAGTLRKIAAAANGTVTYEQFMLAAGHLGNAEFSSFTYPVGGNRSDQTHLIAENPPSSYTSHYIPVFERLEAGNYALPASSFRYKADDDRLSGSRILSGDMVLIEPGTEYRDGDIVLVHIGTHDAELRRLREVEGHLLLLTDDPLIIPIVTTREAITVVGRAVQVIIDLQQVNK</sequence>
<organism evidence="2 3">
    <name type="scientific">Paenibacillus gansuensis</name>
    <dbReference type="NCBI Taxonomy" id="306542"/>
    <lineage>
        <taxon>Bacteria</taxon>
        <taxon>Bacillati</taxon>
        <taxon>Bacillota</taxon>
        <taxon>Bacilli</taxon>
        <taxon>Bacillales</taxon>
        <taxon>Paenibacillaceae</taxon>
        <taxon>Paenibacillus</taxon>
    </lineage>
</organism>
<dbReference type="InterPro" id="IPR036286">
    <property type="entry name" value="LexA/Signal_pep-like_sf"/>
</dbReference>
<comment type="caution">
    <text evidence="2">The sequence shown here is derived from an EMBL/GenBank/DDBJ whole genome shotgun (WGS) entry which is preliminary data.</text>
</comment>
<feature type="domain" description="Peptidase S24/S26A/S26B/S26C" evidence="1">
    <location>
        <begin position="124"/>
        <end position="211"/>
    </location>
</feature>
<dbReference type="EMBL" id="JBHUME010000002">
    <property type="protein sequence ID" value="MFD2610966.1"/>
    <property type="molecule type" value="Genomic_DNA"/>
</dbReference>
<keyword evidence="3" id="KW-1185">Reference proteome</keyword>
<dbReference type="Gene3D" id="1.10.260.40">
    <property type="entry name" value="lambda repressor-like DNA-binding domains"/>
    <property type="match status" value="1"/>
</dbReference>
<dbReference type="Gene3D" id="2.10.109.10">
    <property type="entry name" value="Umud Fragment, subunit A"/>
    <property type="match status" value="1"/>
</dbReference>
<protein>
    <submittedName>
        <fullName evidence="2">Helix-turn-helix domain-containing protein</fullName>
    </submittedName>
</protein>
<dbReference type="InterPro" id="IPR015927">
    <property type="entry name" value="Peptidase_S24_S26A/B/C"/>
</dbReference>
<dbReference type="InterPro" id="IPR010982">
    <property type="entry name" value="Lambda_DNA-bd_dom_sf"/>
</dbReference>
<dbReference type="RefSeq" id="WP_377599177.1">
    <property type="nucleotide sequence ID" value="NZ_JBHUME010000002.1"/>
</dbReference>
<dbReference type="SUPFAM" id="SSF51306">
    <property type="entry name" value="LexA/Signal peptidase"/>
    <property type="match status" value="1"/>
</dbReference>
<dbReference type="InterPro" id="IPR001387">
    <property type="entry name" value="Cro/C1-type_HTH"/>
</dbReference>
<dbReference type="CDD" id="cd00093">
    <property type="entry name" value="HTH_XRE"/>
    <property type="match status" value="1"/>
</dbReference>
<dbReference type="SUPFAM" id="SSF47413">
    <property type="entry name" value="lambda repressor-like DNA-binding domains"/>
    <property type="match status" value="1"/>
</dbReference>
<accession>A0ABW5P7W2</accession>
<name>A0ABW5P7W2_9BACL</name>
<proteinExistence type="predicted"/>